<evidence type="ECO:0000256" key="1">
    <source>
        <dbReference type="SAM" id="Phobius"/>
    </source>
</evidence>
<sequence>MQIWAMYKERLSFILIALIVIIFGWLLIRSSWKLRTSMPLFLAVLLFIIGLVITIIAVYLLIFIIYFGLNY</sequence>
<evidence type="ECO:0000313" key="2">
    <source>
        <dbReference type="EMBL" id="ATF27132.1"/>
    </source>
</evidence>
<organism evidence="2 3">
    <name type="scientific">Brochothrix thermosphacta</name>
    <name type="common">Microbacterium thermosphactum</name>
    <dbReference type="NCBI Taxonomy" id="2756"/>
    <lineage>
        <taxon>Bacteria</taxon>
        <taxon>Bacillati</taxon>
        <taxon>Bacillota</taxon>
        <taxon>Bacilli</taxon>
        <taxon>Bacillales</taxon>
        <taxon>Listeriaceae</taxon>
        <taxon>Brochothrix</taxon>
    </lineage>
</organism>
<keyword evidence="3" id="KW-1185">Reference proteome</keyword>
<evidence type="ECO:0000313" key="3">
    <source>
        <dbReference type="Proteomes" id="UP000243591"/>
    </source>
</evidence>
<keyword evidence="1" id="KW-1133">Transmembrane helix</keyword>
<dbReference type="STRING" id="2756.BFR44_03560"/>
<dbReference type="RefSeq" id="WP_029090912.1">
    <property type="nucleotide sequence ID" value="NZ_CP023483.1"/>
</dbReference>
<proteinExistence type="predicted"/>
<dbReference type="Proteomes" id="UP000243591">
    <property type="component" value="Chromosome"/>
</dbReference>
<keyword evidence="1" id="KW-0812">Transmembrane</keyword>
<keyword evidence="1" id="KW-0472">Membrane</keyword>
<reference evidence="2 3" key="1">
    <citation type="submission" date="2017-09" db="EMBL/GenBank/DDBJ databases">
        <title>Complete Genome Sequences of Two Strains of the Meat Spoilage Bacterium Brochothrix thermosphacta Isolated from Ground Chicken.</title>
        <authorList>
            <person name="Paoli G.C."/>
            <person name="Wijey C."/>
            <person name="Chen C.-Y."/>
            <person name="Nguyen L."/>
            <person name="Yan X."/>
            <person name="Irwin P.L."/>
        </authorList>
    </citation>
    <scope>NUCLEOTIDE SEQUENCE [LARGE SCALE GENOMIC DNA]</scope>
    <source>
        <strain evidence="2 3">BI</strain>
    </source>
</reference>
<protein>
    <submittedName>
        <fullName evidence="2">Uncharacterized protein</fullName>
    </submittedName>
</protein>
<dbReference type="EMBL" id="CP023483">
    <property type="protein sequence ID" value="ATF27132.1"/>
    <property type="molecule type" value="Genomic_DNA"/>
</dbReference>
<name>A0A1D2KR09_BROTH</name>
<feature type="transmembrane region" description="Helical" evidence="1">
    <location>
        <begin position="40"/>
        <end position="69"/>
    </location>
</feature>
<gene>
    <name evidence="2" type="ORF">CNY62_12560</name>
</gene>
<accession>A0A1D2KR09</accession>
<dbReference type="AlphaFoldDB" id="A0A1D2KR09"/>
<dbReference type="KEGG" id="bths:CNY62_12560"/>
<feature type="transmembrane region" description="Helical" evidence="1">
    <location>
        <begin position="12"/>
        <end position="28"/>
    </location>
</feature>